<keyword evidence="4 5" id="KW-0720">Serine protease</keyword>
<feature type="region of interest" description="Disordered" evidence="6">
    <location>
        <begin position="490"/>
        <end position="516"/>
    </location>
</feature>
<dbReference type="InterPro" id="IPR022398">
    <property type="entry name" value="Peptidase_S8_His-AS"/>
</dbReference>
<evidence type="ECO:0000259" key="8">
    <source>
        <dbReference type="Pfam" id="PF00082"/>
    </source>
</evidence>
<evidence type="ECO:0000256" key="6">
    <source>
        <dbReference type="SAM" id="MobiDB-lite"/>
    </source>
</evidence>
<dbReference type="InterPro" id="IPR050131">
    <property type="entry name" value="Peptidase_S8_subtilisin-like"/>
</dbReference>
<evidence type="ECO:0000256" key="4">
    <source>
        <dbReference type="ARBA" id="ARBA00022825"/>
    </source>
</evidence>
<dbReference type="InterPro" id="IPR034176">
    <property type="entry name" value="Peptidases_S8_13"/>
</dbReference>
<feature type="active site" description="Charge relay system" evidence="5">
    <location>
        <position position="429"/>
    </location>
</feature>
<comment type="similarity">
    <text evidence="1 5">Belongs to the peptidase S8 family.</text>
</comment>
<dbReference type="SUPFAM" id="SSF52743">
    <property type="entry name" value="Subtilisin-like"/>
    <property type="match status" value="1"/>
</dbReference>
<evidence type="ECO:0000313" key="9">
    <source>
        <dbReference type="EMBL" id="MCS0584855.1"/>
    </source>
</evidence>
<reference evidence="9 10" key="1">
    <citation type="submission" date="2022-08" db="EMBL/GenBank/DDBJ databases">
        <title>Reclassification of Massilia species as members of the genera Telluria, Duganella, Pseudoduganella, Mokoshia gen. nov. and Zemynaea gen. nov. using orthogonal and non-orthogonal genome-based approaches.</title>
        <authorList>
            <person name="Bowman J.P."/>
        </authorList>
    </citation>
    <scope>NUCLEOTIDE SEQUENCE [LARGE SCALE GENOMIC DNA]</scope>
    <source>
        <strain evidence="9 10">JCM 31316</strain>
    </source>
</reference>
<dbReference type="Gene3D" id="2.60.120.380">
    <property type="match status" value="1"/>
</dbReference>
<evidence type="ECO:0000256" key="3">
    <source>
        <dbReference type="ARBA" id="ARBA00022801"/>
    </source>
</evidence>
<dbReference type="PROSITE" id="PS00137">
    <property type="entry name" value="SUBTILASE_HIS"/>
    <property type="match status" value="1"/>
</dbReference>
<accession>A0ABT1ZY52</accession>
<dbReference type="PANTHER" id="PTHR43806:SF11">
    <property type="entry name" value="CEREVISIN-RELATED"/>
    <property type="match status" value="1"/>
</dbReference>
<dbReference type="PROSITE" id="PS00138">
    <property type="entry name" value="SUBTILASE_SER"/>
    <property type="match status" value="1"/>
</dbReference>
<dbReference type="InterPro" id="IPR000209">
    <property type="entry name" value="Peptidase_S8/S53_dom"/>
</dbReference>
<evidence type="ECO:0000256" key="5">
    <source>
        <dbReference type="PROSITE-ProRule" id="PRU01240"/>
    </source>
</evidence>
<dbReference type="PRINTS" id="PR00723">
    <property type="entry name" value="SUBTILISIN"/>
</dbReference>
<dbReference type="RefSeq" id="WP_258819403.1">
    <property type="nucleotide sequence ID" value="NZ_JANUGW010000026.1"/>
</dbReference>
<keyword evidence="2 5" id="KW-0645">Protease</keyword>
<gene>
    <name evidence="9" type="ORF">NX784_25025</name>
</gene>
<dbReference type="InterPro" id="IPR036852">
    <property type="entry name" value="Peptidase_S8/S53_dom_sf"/>
</dbReference>
<feature type="compositionally biased region" description="Polar residues" evidence="6">
    <location>
        <begin position="495"/>
        <end position="505"/>
    </location>
</feature>
<feature type="domain" description="Peptidase S8/S53" evidence="8">
    <location>
        <begin position="184"/>
        <end position="464"/>
    </location>
</feature>
<name>A0ABT1ZY52_9BURK</name>
<dbReference type="SUPFAM" id="SSF89260">
    <property type="entry name" value="Collagen-binding domain"/>
    <property type="match status" value="1"/>
</dbReference>
<comment type="caution">
    <text evidence="9">The sequence shown here is derived from an EMBL/GenBank/DDBJ whole genome shotgun (WGS) entry which is preliminary data.</text>
</comment>
<feature type="active site" description="Charge relay system" evidence="5">
    <location>
        <position position="253"/>
    </location>
</feature>
<dbReference type="Proteomes" id="UP001204151">
    <property type="component" value="Unassembled WGS sequence"/>
</dbReference>
<dbReference type="InterPro" id="IPR023828">
    <property type="entry name" value="Peptidase_S8_Ser-AS"/>
</dbReference>
<keyword evidence="7" id="KW-0732">Signal</keyword>
<dbReference type="Gene3D" id="3.40.50.200">
    <property type="entry name" value="Peptidase S8/S53 domain"/>
    <property type="match status" value="1"/>
</dbReference>
<proteinExistence type="inferred from homology"/>
<feature type="chain" id="PRO_5047056601" evidence="7">
    <location>
        <begin position="30"/>
        <end position="613"/>
    </location>
</feature>
<organism evidence="9 10">
    <name type="scientific">Massilia pinisoli</name>
    <dbReference type="NCBI Taxonomy" id="1772194"/>
    <lineage>
        <taxon>Bacteria</taxon>
        <taxon>Pseudomonadati</taxon>
        <taxon>Pseudomonadota</taxon>
        <taxon>Betaproteobacteria</taxon>
        <taxon>Burkholderiales</taxon>
        <taxon>Oxalobacteraceae</taxon>
        <taxon>Telluria group</taxon>
        <taxon>Massilia</taxon>
    </lineage>
</organism>
<feature type="region of interest" description="Disordered" evidence="6">
    <location>
        <begin position="221"/>
        <end position="252"/>
    </location>
</feature>
<protein>
    <submittedName>
        <fullName evidence="9">S8 family serine peptidase</fullName>
    </submittedName>
</protein>
<evidence type="ECO:0000256" key="1">
    <source>
        <dbReference type="ARBA" id="ARBA00011073"/>
    </source>
</evidence>
<feature type="active site" description="Charge relay system" evidence="5">
    <location>
        <position position="193"/>
    </location>
</feature>
<dbReference type="Pfam" id="PF00082">
    <property type="entry name" value="Peptidase_S8"/>
    <property type="match status" value="1"/>
</dbReference>
<dbReference type="CDD" id="cd07496">
    <property type="entry name" value="Peptidases_S8_13"/>
    <property type="match status" value="1"/>
</dbReference>
<evidence type="ECO:0000256" key="7">
    <source>
        <dbReference type="SAM" id="SignalP"/>
    </source>
</evidence>
<dbReference type="PANTHER" id="PTHR43806">
    <property type="entry name" value="PEPTIDASE S8"/>
    <property type="match status" value="1"/>
</dbReference>
<evidence type="ECO:0000256" key="2">
    <source>
        <dbReference type="ARBA" id="ARBA00022670"/>
    </source>
</evidence>
<dbReference type="EMBL" id="JANUGW010000026">
    <property type="protein sequence ID" value="MCS0584855.1"/>
    <property type="molecule type" value="Genomic_DNA"/>
</dbReference>
<evidence type="ECO:0000313" key="10">
    <source>
        <dbReference type="Proteomes" id="UP001204151"/>
    </source>
</evidence>
<feature type="signal peptide" evidence="7">
    <location>
        <begin position="1"/>
        <end position="29"/>
    </location>
</feature>
<keyword evidence="3 5" id="KW-0378">Hydrolase</keyword>
<keyword evidence="10" id="KW-1185">Reference proteome</keyword>
<sequence length="613" mass="62047">MKSQQSKYPAVLKLCAVAILGLGAGVASAGTNADMAAAHATQRMAVSDLTDRIIVKYKDESAPVVVKGAKGMQAAVARTAAPLSASRKAVVDRAGQQFGMLLKESHAIATGARIFKLDRKVPVADAAKLAAELKSRDASVEYAEPDRMMHPLFTPNDSMYNQQWDYFEATGGLNLPAAWDKSTGSGIRVAVIDTGYRPHADLSGQILAGYDFISDTAVSNDGNGRDSDASDPGDWVAAGECGTGQPAENSSWHGTHVAGTIAALTNNGTGVAGVAYGAKIVPVRVLGKCGGYTSDIADGIIWASGGTVSGVPNIAARAHVINMSLGGSGACDTTTQNAINSARSRGTVVVVAAGNESQDASNSNPANCSGVIAVAATNRSGGRASYSNYGAIVDVAAPGGDSGAAILSTLNAGTTSPGADSYASYMGTSMATPHVAGVVALMLAKNPSLTPDDVESRLKSSTRPFPASCSGCGTGIVDASAAVDAAAGTSGGTTMSETESNNTMGTANSVTTSGTTVNGTMSSSSDTDYFVVQLPAGKTLTATMTPNSTSDYDVYIYNSAGTLLSYSENGTGSADTATSSNTGSAMAARYVRVVYYAGGTGSTSGKYTLKLTW</sequence>
<dbReference type="PROSITE" id="PS51892">
    <property type="entry name" value="SUBTILASE"/>
    <property type="match status" value="1"/>
</dbReference>
<feature type="compositionally biased region" description="Low complexity" evidence="6">
    <location>
        <begin position="506"/>
        <end position="516"/>
    </location>
</feature>
<dbReference type="InterPro" id="IPR015500">
    <property type="entry name" value="Peptidase_S8_subtilisin-rel"/>
</dbReference>